<dbReference type="EMBL" id="AE014297">
    <property type="protein sequence ID" value="AFH06491.1"/>
    <property type="molecule type" value="Genomic_DNA"/>
</dbReference>
<dbReference type="EMBL" id="AE014297">
    <property type="protein sequence ID" value="AAF55481.1"/>
    <property type="molecule type" value="Genomic_DNA"/>
</dbReference>
<reference evidence="1" key="15">
    <citation type="submission" date="2023-12" db="EMBL/GenBank/DDBJ databases">
        <authorList>
            <consortium name="FlyBase"/>
        </authorList>
    </citation>
    <scope>NUCLEOTIDE SEQUENCE</scope>
</reference>
<evidence type="ECO:0000313" key="3">
    <source>
        <dbReference type="EMBL" id="AFH06491.1"/>
    </source>
</evidence>
<reference evidence="1" key="8">
    <citation type="submission" date="2006-08" db="EMBL/GenBank/DDBJ databases">
        <authorList>
            <person name="Celniker S."/>
            <person name="Carlson J."/>
            <person name="Wan K."/>
            <person name="Frise E."/>
            <person name="Hoskins R."/>
            <person name="Park S."/>
            <person name="Svirskas R."/>
            <person name="Rubin G."/>
        </authorList>
    </citation>
    <scope>NUCLEOTIDE SEQUENCE</scope>
</reference>
<dbReference type="PaxDb" id="7227-FBpp0082943"/>
<dbReference type="RefSeq" id="NP_001247173.1">
    <property type="nucleotide sequence ID" value="NM_001260244.1"/>
</dbReference>
<reference evidence="1" key="13">
    <citation type="journal article" date="2015" name="Genome Res.">
        <title>The Release 6 reference sequence of the Drosophila melanogaster genome.</title>
        <authorList>
            <person name="Hoskins R.A."/>
            <person name="Carlson J.W."/>
            <person name="Wan K.H."/>
            <person name="Park S."/>
            <person name="Mendez I."/>
            <person name="Galle S.E."/>
            <person name="Booth B.W."/>
            <person name="Pfeiffer B.D."/>
            <person name="George R.A."/>
            <person name="Svirskas R."/>
            <person name="Krzywinski M."/>
            <person name="Schein J."/>
            <person name="Accardo M.C."/>
            <person name="Damia E."/>
            <person name="Messina G."/>
            <person name="Mendez-Lago M."/>
            <person name="de Pablos B."/>
            <person name="Demakova O.V."/>
            <person name="Andreyeva E.N."/>
            <person name="Boldyreva L.V."/>
            <person name="Marra M."/>
            <person name="Carvalho A.B."/>
            <person name="Dimitri P."/>
            <person name="Villasante A."/>
            <person name="Zhimulev I.F."/>
            <person name="Rubin G.M."/>
            <person name="Karpen G.H."/>
            <person name="Celniker S.E."/>
        </authorList>
    </citation>
    <scope>NUCLEOTIDE SEQUENCE</scope>
</reference>
<reference evidence="1 6" key="9">
    <citation type="journal article" date="2007" name="Science">
        <title>The Release 5.1 annotation of Drosophila melanogaster heterochromatin.</title>
        <authorList>
            <person name="Smith C.D."/>
            <person name="Shu S."/>
            <person name="Mungall C.J."/>
            <person name="Karpen G.H."/>
        </authorList>
    </citation>
    <scope>NUCLEOTIDE SEQUENCE [LARGE SCALE GENOMIC DNA]</scope>
    <source>
        <strain evidence="6">Berkeley</strain>
    </source>
</reference>
<evidence type="ECO:0000313" key="2">
    <source>
        <dbReference type="EMBL" id="AAS15700.1"/>
    </source>
</evidence>
<reference evidence="1" key="16">
    <citation type="submission" date="2024-06" db="EMBL/GenBank/DDBJ databases">
        <title>Drosophila melanogaster release 4 sequence.</title>
        <authorList>
            <consortium name="Berkeley Drosophila Genome Project"/>
            <person name="Celniker S."/>
            <person name="Carlson J."/>
            <person name="Wan K."/>
            <person name="Pfeiffer B."/>
            <person name="Frise E."/>
            <person name="George R."/>
            <person name="Hoskins R."/>
            <person name="Stapleton M."/>
            <person name="Pacleb J."/>
            <person name="Park S."/>
            <person name="Svirskas R."/>
            <person name="Smith E."/>
            <person name="Yu C."/>
            <person name="Rubin G."/>
        </authorList>
    </citation>
    <scope>NUCLEOTIDE SEQUENCE</scope>
</reference>
<organism evidence="1 6">
    <name type="scientific">Drosophila melanogaster</name>
    <name type="common">Fruit fly</name>
    <dbReference type="NCBI Taxonomy" id="7227"/>
    <lineage>
        <taxon>Eukaryota</taxon>
        <taxon>Metazoa</taxon>
        <taxon>Ecdysozoa</taxon>
        <taxon>Arthropoda</taxon>
        <taxon>Hexapoda</taxon>
        <taxon>Insecta</taxon>
        <taxon>Pterygota</taxon>
        <taxon>Neoptera</taxon>
        <taxon>Endopterygota</taxon>
        <taxon>Diptera</taxon>
        <taxon>Brachycera</taxon>
        <taxon>Muscomorpha</taxon>
        <taxon>Ephydroidea</taxon>
        <taxon>Drosophilidae</taxon>
        <taxon>Drosophila</taxon>
        <taxon>Sophophora</taxon>
    </lineage>
</organism>
<accession>Q9VEE3</accession>
<proteinExistence type="evidence at transcript level"/>
<dbReference type="AlphaFoldDB" id="Q9VEE3"/>
<dbReference type="Bgee" id="FBgn0038558">
    <property type="expression patterns" value="Expressed in early-mid elongation-stage spermatid (Drosophila) in testis and 17 other cell types or tissues"/>
</dbReference>
<reference evidence="1 6" key="5">
    <citation type="journal article" date="2002" name="Genome Biol.">
        <title>Heterochromatic sequences in a Drosophila whole-genome shotgun assembly.</title>
        <authorList>
            <person name="Hoskins R.A."/>
            <person name="Smith C.D."/>
            <person name="Carlson J.W."/>
            <person name="Carvalho A.B."/>
            <person name="Halpern A."/>
            <person name="Kaminker J.S."/>
            <person name="Kennedy C."/>
            <person name="Mungall C.J."/>
            <person name="Sullivan B.A."/>
            <person name="Sutton G.G."/>
            <person name="Yasuhara J.C."/>
            <person name="Wakimoto B.T."/>
            <person name="Myers E.W."/>
            <person name="Celniker S.E."/>
            <person name="Rubin G.M."/>
            <person name="Karpen G.H."/>
        </authorList>
    </citation>
    <scope>NUCLEOTIDE SEQUENCE [LARGE SCALE GENOMIC DNA]</scope>
    <source>
        <strain evidence="6">Berkeley</strain>
    </source>
</reference>
<protein>
    <submittedName>
        <fullName evidence="2">AT11933p</fullName>
    </submittedName>
    <submittedName>
        <fullName evidence="4">GEO08894p1</fullName>
    </submittedName>
    <submittedName>
        <fullName evidence="1">Uncharacterized protein, isoform A</fullName>
    </submittedName>
    <submittedName>
        <fullName evidence="3">Uncharacterized protein, isoform B</fullName>
    </submittedName>
</protein>
<dbReference type="BioGRID-ORCS" id="42152">
    <property type="hits" value="0 hits in 1 CRISPR screen"/>
</dbReference>
<gene>
    <name evidence="1" type="primary">Dmel\CG12347</name>
    <name evidence="5" type="ORF">CG12347</name>
    <name evidence="1" type="ORF">Dmel_CG12347</name>
</gene>
<evidence type="ECO:0000313" key="6">
    <source>
        <dbReference type="Proteomes" id="UP000000803"/>
    </source>
</evidence>
<dbReference type="AGR" id="FB:FBgn0038558"/>
<reference evidence="1 6" key="7">
    <citation type="journal article" date="2005" name="PLoS Comput. Biol.">
        <title>Combined evidence annotation of transposable elements in genome sequences.</title>
        <authorList>
            <person name="Quesneville H."/>
            <person name="Bergman C.M."/>
            <person name="Andrieu O."/>
            <person name="Autard D."/>
            <person name="Nouaud D."/>
            <person name="Ashburner M."/>
            <person name="Anxolabehere D."/>
        </authorList>
    </citation>
    <scope>NUCLEOTIDE SEQUENCE [LARGE SCALE GENOMIC DNA]</scope>
    <source>
        <strain evidence="6">Berkeley</strain>
    </source>
</reference>
<dbReference type="STRING" id="7227.FBpp0300749"/>
<reference evidence="1" key="11">
    <citation type="journal article" date="2015" name="G3 (Bethesda)">
        <title>Gene Model Annotations for Drosophila melanogaster: Impact of High-Throughput Data.</title>
        <authorList>
            <consortium name="FlyBase Consortium"/>
            <person name="Matthews B.B."/>
            <person name="Dos Santos G."/>
            <person name="Crosby M.A."/>
            <person name="Emmert D.B."/>
            <person name="St Pierre S.E."/>
            <person name="Gramates L.S."/>
            <person name="Zhou P."/>
            <person name="Schroeder A.J."/>
            <person name="Falls K."/>
            <person name="Strelets V."/>
            <person name="Russo S.M."/>
            <person name="Gelbart W.M."/>
            <person name="null"/>
        </authorList>
    </citation>
    <scope>NUCLEOTIDE SEQUENCE</scope>
</reference>
<keyword evidence="6" id="KW-1185">Reference proteome</keyword>
<reference evidence="1 6" key="1">
    <citation type="journal article" date="2000" name="Science">
        <title>The genome sequence of Drosophila melanogaster.</title>
        <authorList>
            <person name="Adams M.D."/>
            <person name="Celniker S.E."/>
            <person name="Holt R.A."/>
            <person name="Evans C.A."/>
            <person name="Gocayne J.D."/>
            <person name="Amanatides P.G."/>
            <person name="Scherer S.E."/>
            <person name="Li P.W."/>
            <person name="Hoskins R.A."/>
            <person name="Galle R.F."/>
            <person name="George R.A."/>
            <person name="Lewis S.E."/>
            <person name="Richards S."/>
            <person name="Ashburner M."/>
            <person name="Henderson S.N."/>
            <person name="Sutton G.G."/>
            <person name="Wortman J.R."/>
            <person name="Yandell M.D."/>
            <person name="Zhang Q."/>
            <person name="Chen L.X."/>
            <person name="Brandon R.C."/>
            <person name="Rogers Y.H."/>
            <person name="Blazej R.G."/>
            <person name="Champe M."/>
            <person name="Pfeiffer B.D."/>
            <person name="Wan K.H."/>
            <person name="Doyle C."/>
            <person name="Baxter E.G."/>
            <person name="Helt G."/>
            <person name="Nelson C.R."/>
            <person name="Gabor G.L."/>
            <person name="Abril J.F."/>
            <person name="Agbayani A."/>
            <person name="An H.J."/>
            <person name="Andrews-Pfannkoch C."/>
            <person name="Baldwin D."/>
            <person name="Ballew R.M."/>
            <person name="Basu A."/>
            <person name="Baxendale J."/>
            <person name="Bayraktaroglu L."/>
            <person name="Beasley E.M."/>
            <person name="Beeson K.Y."/>
            <person name="Benos P.V."/>
            <person name="Berman B.P."/>
            <person name="Bhandari D."/>
            <person name="Bolshakov S."/>
            <person name="Borkova D."/>
            <person name="Botchan M.R."/>
            <person name="Bouck J."/>
            <person name="Brokstein P."/>
            <person name="Brottier P."/>
            <person name="Burtis K.C."/>
            <person name="Busam D.A."/>
            <person name="Butler H."/>
            <person name="Cadieu E."/>
            <person name="Center A."/>
            <person name="Chandra I."/>
            <person name="Cherry J.M."/>
            <person name="Cawley S."/>
            <person name="Dahlke C."/>
            <person name="Davenport L.B."/>
            <person name="Davies P."/>
            <person name="de Pablos B."/>
            <person name="Delcher A."/>
            <person name="Deng Z."/>
            <person name="Mays A.D."/>
            <person name="Dew I."/>
            <person name="Dietz S.M."/>
            <person name="Dodson K."/>
            <person name="Doup L.E."/>
            <person name="Downes M."/>
            <person name="Dugan-Rocha S."/>
            <person name="Dunkov B.C."/>
            <person name="Dunn P."/>
            <person name="Durbin K.J."/>
            <person name="Evangelista C.C."/>
            <person name="Ferraz C."/>
            <person name="Ferriera S."/>
            <person name="Fleischmann W."/>
            <person name="Fosler C."/>
            <person name="Gabrielian A.E."/>
            <person name="Garg N.S."/>
            <person name="Gelbart W.M."/>
            <person name="Glasser K."/>
            <person name="Glodek A."/>
            <person name="Gong F."/>
            <person name="Gorrell J.H."/>
            <person name="Gu Z."/>
            <person name="Guan P."/>
            <person name="Harris M."/>
            <person name="Harris N.L."/>
            <person name="Harvey D."/>
            <person name="Heiman T.J."/>
            <person name="Hernandez J.R."/>
            <person name="Houck J."/>
            <person name="Hostin D."/>
            <person name="Houston K.A."/>
            <person name="Howland T.J."/>
            <person name="Wei M.H."/>
            <person name="Ibegwam C."/>
            <person name="Jalali M."/>
            <person name="Kalush F."/>
            <person name="Karpen G.H."/>
            <person name="Ke Z."/>
            <person name="Kennison J.A."/>
            <person name="Ketchum K.A."/>
            <person name="Kimmel B.E."/>
            <person name="Kodira C.D."/>
            <person name="Kraft C."/>
            <person name="Kravitz S."/>
            <person name="Kulp D."/>
            <person name="Lai Z."/>
            <person name="Lasko P."/>
            <person name="Lei Y."/>
            <person name="Levitsky A.A."/>
            <person name="Li J."/>
            <person name="Li Z."/>
            <person name="Liang Y."/>
            <person name="Lin X."/>
            <person name="Liu X."/>
            <person name="Mattei B."/>
            <person name="McIntosh T.C."/>
            <person name="McLeod M.P."/>
            <person name="McPherson D."/>
            <person name="Merkulov G."/>
            <person name="Milshina N.V."/>
            <person name="Mobarry C."/>
            <person name="Morris J."/>
            <person name="Moshrefi A."/>
            <person name="Mount S.M."/>
            <person name="Moy M."/>
            <person name="Murphy B."/>
            <person name="Murphy L."/>
            <person name="Muzny D.M."/>
            <person name="Nelson D.L."/>
            <person name="Nelson D.R."/>
            <person name="Nelson K.A."/>
            <person name="Nixon K."/>
            <person name="Nusskern D.R."/>
            <person name="Pacleb J.M."/>
            <person name="Palazzolo M."/>
            <person name="Pittman G.S."/>
            <person name="Pan S."/>
            <person name="Pollard J."/>
            <person name="Puri V."/>
            <person name="Reese M.G."/>
            <person name="Reinert K."/>
            <person name="Remington K."/>
            <person name="Saunders R.D."/>
            <person name="Scheeler F."/>
            <person name="Shen H."/>
            <person name="Shue B.C."/>
            <person name="Siden-Kiamos I."/>
            <person name="Simpson M."/>
            <person name="Skupski M.P."/>
            <person name="Smith T."/>
            <person name="Spier E."/>
            <person name="Spradling A.C."/>
            <person name="Stapleton M."/>
            <person name="Strong R."/>
            <person name="Sun E."/>
            <person name="Svirskas R."/>
            <person name="Tector C."/>
            <person name="Turner R."/>
            <person name="Venter E."/>
            <person name="Wang A.H."/>
            <person name="Wang X."/>
            <person name="Wang Z.Y."/>
            <person name="Wassarman D.A."/>
            <person name="Weinstock G.M."/>
            <person name="Weissenbach J."/>
            <person name="Williams S.M."/>
            <person name="WoodageT"/>
            <person name="Worley K.C."/>
            <person name="Wu D."/>
            <person name="Yang S."/>
            <person name="Yao Q.A."/>
            <person name="Ye J."/>
            <person name="Yeh R.F."/>
            <person name="Zaveri J.S."/>
            <person name="Zhan M."/>
            <person name="Zhang G."/>
            <person name="Zhao Q."/>
            <person name="Zheng L."/>
            <person name="Zheng X.H."/>
            <person name="Zhong F.N."/>
            <person name="Zhong W."/>
            <person name="Zhou X."/>
            <person name="Zhu S."/>
            <person name="Zhu X."/>
            <person name="Smith H.O."/>
            <person name="Gibbs R.A."/>
            <person name="Myers E.W."/>
            <person name="Rubin G.M."/>
            <person name="Venter J.C."/>
        </authorList>
    </citation>
    <scope>NUCLEOTIDE SEQUENCE [LARGE SCALE GENOMIC DNA]</scope>
    <source>
        <strain evidence="6">Berkeley</strain>
    </source>
</reference>
<reference evidence="4" key="14">
    <citation type="submission" date="2016-08" db="EMBL/GenBank/DDBJ databases">
        <authorList>
            <person name="Seilhamer J.J."/>
        </authorList>
    </citation>
    <scope>NUCLEOTIDE SEQUENCE</scope>
</reference>
<dbReference type="OrthoDB" id="7859704at2759"/>
<dbReference type="RefSeq" id="NP_650668.1">
    <property type="nucleotide sequence ID" value="NM_142411.1"/>
</dbReference>
<name>Q9VEE3_DROME</name>
<reference evidence="6" key="2">
    <citation type="journal article" date="2002" name="Genome Biol.">
        <title>Finishing a whole-genome shotgun: release 3 of the Drosophila melanogaster euchromatic genome sequence.</title>
        <authorList>
            <person name="Celniker S.E."/>
            <person name="Wheeler D.A."/>
            <person name="Kronmiller B."/>
            <person name="Carlson J.W."/>
            <person name="Halpern A."/>
            <person name="Patel S."/>
            <person name="Adams M."/>
            <person name="Champe M."/>
            <person name="Dugan S.P."/>
            <person name="Frise E."/>
            <person name="Hodgson A."/>
            <person name="George R.A."/>
            <person name="Hoskins R.A."/>
            <person name="Laverty T."/>
            <person name="Muzny D.M."/>
            <person name="Nelson C.R."/>
            <person name="Pacleb J.M."/>
            <person name="Park S."/>
            <person name="Pfeiffer B.D."/>
            <person name="Richards S."/>
            <person name="Sodergren E.J."/>
            <person name="Svirskas R."/>
            <person name="Tabor P.E."/>
            <person name="Wan K."/>
            <person name="Stapleton M."/>
            <person name="Sutton G.G."/>
            <person name="Venter C."/>
            <person name="Weinstock G."/>
            <person name="Scherer S.E."/>
            <person name="Myers E.W."/>
            <person name="Gibbs R.A."/>
            <person name="Rubin G.M."/>
        </authorList>
    </citation>
    <scope>NUCLEOTIDE SEQUENCE [LARGE SCALE GENOMIC DNA]</scope>
    <source>
        <strain evidence="6">Berkeley</strain>
    </source>
</reference>
<dbReference type="HOGENOM" id="CLU_2148489_0_0_1"/>
<evidence type="ECO:0000313" key="1">
    <source>
        <dbReference type="EMBL" id="AAF55481.1"/>
    </source>
</evidence>
<reference evidence="6" key="4">
    <citation type="journal article" date="2002" name="Genome Biol.">
        <title>The transposable elements of the Drosophila melanogaster euchromatin: a genomics perspective.</title>
        <authorList>
            <person name="Kaminker J.S."/>
            <person name="Bergman C.M."/>
            <person name="Kronmiller B."/>
            <person name="Carlson J."/>
            <person name="Svirskas R."/>
            <person name="Patel S."/>
            <person name="Frise E."/>
            <person name="Wheeler D.A."/>
            <person name="Lewis S.E."/>
            <person name="Rubin G.M."/>
            <person name="Ashburner M."/>
            <person name="Celniker S.E."/>
        </authorList>
    </citation>
    <scope>NUCLEOTIDE SEQUENCE [LARGE SCALE GENOMIC DNA]</scope>
    <source>
        <strain evidence="6">Berkeley</strain>
    </source>
</reference>
<sequence length="109" mass="12558">MDELLNLGLNGIQFELEESAADSDEDSEGGGALGGSDTTLLYYFRRLYHVLSGNIFMTTYVERGQREYFAGFSNVELVAPFQGERQSQRYRWIHLSLIFRAFRSKTESW</sequence>
<dbReference type="EMBL" id="BT011564">
    <property type="protein sequence ID" value="AAS15700.1"/>
    <property type="molecule type" value="mRNA"/>
</dbReference>
<dbReference type="DNASU" id="42152"/>
<dbReference type="UCSC" id="CG12347-RA">
    <property type="organism name" value="d. melanogaster"/>
</dbReference>
<dbReference type="VEuPathDB" id="VectorBase:FBgn0038558"/>
<dbReference type="OMA" id="VAPFQGD"/>
<dbReference type="GeneID" id="42152"/>
<evidence type="ECO:0000313" key="5">
    <source>
        <dbReference type="FlyBase" id="FBgn0038558"/>
    </source>
</evidence>
<dbReference type="FlyBase" id="FBgn0038558">
    <property type="gene designation" value="CG12347"/>
</dbReference>
<reference evidence="1 6" key="10">
    <citation type="journal article" date="2007" name="Science">
        <title>Sequence finishing and mapping of Drosophila melanogaster heterochromatin.</title>
        <authorList>
            <person name="Hoskins R.A."/>
            <person name="Carlson J.W."/>
            <person name="Kennedy C."/>
            <person name="Acevedo D."/>
            <person name="Evans-Holm M."/>
            <person name="Frise E."/>
            <person name="Wan K.H."/>
            <person name="Park S."/>
            <person name="Mendez-Lago M."/>
            <person name="Rossi F."/>
            <person name="Villasante A."/>
            <person name="Dimitri P."/>
            <person name="Karpen G.H."/>
            <person name="Celniker S.E."/>
        </authorList>
    </citation>
    <scope>NUCLEOTIDE SEQUENCE [LARGE SCALE GENOMIC DNA]</scope>
    <source>
        <strain evidence="6">Berkeley</strain>
    </source>
</reference>
<evidence type="ECO:0000313" key="4">
    <source>
        <dbReference type="EMBL" id="AOG29619.1"/>
    </source>
</evidence>
<reference evidence="6" key="3">
    <citation type="journal article" date="2002" name="Genome Biol.">
        <title>Annotation of the Drosophila melanogaster euchromatic genome: a systematic review.</title>
        <authorList>
            <person name="Misra S."/>
            <person name="Crosby M.A."/>
            <person name="Mungall C.J."/>
            <person name="Matthews B.B."/>
            <person name="Campbell K.S."/>
            <person name="Hradecky P."/>
            <person name="Huang Y."/>
            <person name="Kaminker J.S."/>
            <person name="Millburn G.H."/>
            <person name="Prochnik S.E."/>
            <person name="Smith C.D."/>
            <person name="Tupy J.L."/>
            <person name="Whitfied E.J."/>
            <person name="Bayraktaroglu L."/>
            <person name="Berman B.P."/>
            <person name="Bettencourt B.R."/>
            <person name="Celniker S.E."/>
            <person name="de Grey A.D."/>
            <person name="Drysdale R.A."/>
            <person name="Harris N.L."/>
            <person name="Richter J."/>
            <person name="Russo S."/>
            <person name="Schroeder A.J."/>
            <person name="Shu S.Q."/>
            <person name="Stapleton M."/>
            <person name="Yamada C."/>
            <person name="Ashburner M."/>
            <person name="Gelbart W.M."/>
            <person name="Rubin G.M."/>
            <person name="Lewis S.E."/>
        </authorList>
    </citation>
    <scope>GENOME REANNOTATION</scope>
    <source>
        <strain evidence="6">Berkeley</strain>
    </source>
</reference>
<dbReference type="Proteomes" id="UP000000803">
    <property type="component" value="Chromosome 3R"/>
</dbReference>
<reference evidence="2" key="6">
    <citation type="submission" date="2004-02" db="EMBL/GenBank/DDBJ databases">
        <authorList>
            <person name="Stapleton M."/>
            <person name="Carlson J."/>
            <person name="Chavez C."/>
            <person name="Frise E."/>
            <person name="George R."/>
            <person name="Pacleb J."/>
            <person name="Park S."/>
            <person name="Wan K."/>
            <person name="Yu C."/>
            <person name="Rubin G.M."/>
            <person name="Celniker S."/>
        </authorList>
    </citation>
    <scope>NUCLEOTIDE SEQUENCE</scope>
</reference>
<dbReference type="EMBL" id="KX671594">
    <property type="protein sequence ID" value="AOG29619.1"/>
    <property type="molecule type" value="mRNA"/>
</dbReference>
<reference evidence="1" key="12">
    <citation type="journal article" date="2015" name="G3 (Bethesda)">
        <title>Gene Model Annotations for Drosophila melanogaster: The Rule-Benders.</title>
        <authorList>
            <consortium name="FlyBase Consortium"/>
            <person name="Crosby M.A."/>
            <person name="Gramates L.S."/>
            <person name="Dos Santos G."/>
            <person name="Matthews B.B."/>
            <person name="St Pierre S.E."/>
            <person name="Zhou P."/>
            <person name="Schroeder A.J."/>
            <person name="Falls K."/>
            <person name="Emmert D.B."/>
            <person name="Russo S.M."/>
            <person name="Gelbart W.M."/>
            <person name="null"/>
        </authorList>
    </citation>
    <scope>NUCLEOTIDE SEQUENCE</scope>
</reference>
<dbReference type="KEGG" id="dme:Dmel_CG12347"/>